<protein>
    <recommendedName>
        <fullName evidence="2">Galactosyltransferase C-terminal domain-containing protein</fullName>
    </recommendedName>
</protein>
<evidence type="ECO:0000256" key="1">
    <source>
        <dbReference type="ARBA" id="ARBA00022679"/>
    </source>
</evidence>
<name>A0A645DGR3_9ZZZZ</name>
<sequence length="147" mass="17267">MNGDRTLQLSSCKFLNITNSIFSNYVFSENEHYKTHESDWVMGAFMMINTNFYNDVGGLNESYFMYSEDTELCYKVKKSGGKVIFYSEAEIVHLYNQSGKNKFNKKRDKVVTESTIKFVRENYRGIEKYGVILIQKSRCLLKQIIKR</sequence>
<comment type="caution">
    <text evidence="3">The sequence shown here is derived from an EMBL/GenBank/DDBJ whole genome shotgun (WGS) entry which is preliminary data.</text>
</comment>
<dbReference type="EMBL" id="VSSQ01035885">
    <property type="protein sequence ID" value="MPM88228.1"/>
    <property type="molecule type" value="Genomic_DNA"/>
</dbReference>
<keyword evidence="1" id="KW-0808">Transferase</keyword>
<reference evidence="3" key="1">
    <citation type="submission" date="2019-08" db="EMBL/GenBank/DDBJ databases">
        <authorList>
            <person name="Kucharzyk K."/>
            <person name="Murdoch R.W."/>
            <person name="Higgins S."/>
            <person name="Loffler F."/>
        </authorList>
    </citation>
    <scope>NUCLEOTIDE SEQUENCE</scope>
</reference>
<feature type="domain" description="Galactosyltransferase C-terminal" evidence="2">
    <location>
        <begin position="29"/>
        <end position="95"/>
    </location>
</feature>
<dbReference type="PANTHER" id="PTHR43179">
    <property type="entry name" value="RHAMNOSYLTRANSFERASE WBBL"/>
    <property type="match status" value="1"/>
</dbReference>
<dbReference type="GO" id="GO:0016740">
    <property type="term" value="F:transferase activity"/>
    <property type="evidence" value="ECO:0007669"/>
    <property type="project" value="UniProtKB-KW"/>
</dbReference>
<gene>
    <name evidence="3" type="ORF">SDC9_135329</name>
</gene>
<dbReference type="AlphaFoldDB" id="A0A645DGR3"/>
<dbReference type="SUPFAM" id="SSF53448">
    <property type="entry name" value="Nucleotide-diphospho-sugar transferases"/>
    <property type="match status" value="1"/>
</dbReference>
<dbReference type="InterPro" id="IPR027791">
    <property type="entry name" value="Galactosyl_T_C"/>
</dbReference>
<dbReference type="InterPro" id="IPR029044">
    <property type="entry name" value="Nucleotide-diphossugar_trans"/>
</dbReference>
<proteinExistence type="predicted"/>
<evidence type="ECO:0000259" key="2">
    <source>
        <dbReference type="Pfam" id="PF02709"/>
    </source>
</evidence>
<dbReference type="Pfam" id="PF02709">
    <property type="entry name" value="Glyco_transf_7C"/>
    <property type="match status" value="1"/>
</dbReference>
<dbReference type="Gene3D" id="3.90.550.10">
    <property type="entry name" value="Spore Coat Polysaccharide Biosynthesis Protein SpsA, Chain A"/>
    <property type="match status" value="1"/>
</dbReference>
<dbReference type="PANTHER" id="PTHR43179:SF7">
    <property type="entry name" value="RHAMNOSYLTRANSFERASE WBBL"/>
    <property type="match status" value="1"/>
</dbReference>
<evidence type="ECO:0000313" key="3">
    <source>
        <dbReference type="EMBL" id="MPM88228.1"/>
    </source>
</evidence>
<accession>A0A645DGR3</accession>
<organism evidence="3">
    <name type="scientific">bioreactor metagenome</name>
    <dbReference type="NCBI Taxonomy" id="1076179"/>
    <lineage>
        <taxon>unclassified sequences</taxon>
        <taxon>metagenomes</taxon>
        <taxon>ecological metagenomes</taxon>
    </lineage>
</organism>